<reference evidence="7 8" key="1">
    <citation type="submission" date="2019-12" db="EMBL/GenBank/DDBJ databases">
        <title>Genomic-based taxomic classification of the family Erythrobacteraceae.</title>
        <authorList>
            <person name="Xu L."/>
        </authorList>
    </citation>
    <scope>NUCLEOTIDE SEQUENCE [LARGE SCALE GENOMIC DNA]</scope>
    <source>
        <strain evidence="7 8">H32</strain>
    </source>
</reference>
<evidence type="ECO:0000259" key="6">
    <source>
        <dbReference type="Pfam" id="PF04893"/>
    </source>
</evidence>
<evidence type="ECO:0000256" key="4">
    <source>
        <dbReference type="ARBA" id="ARBA00023136"/>
    </source>
</evidence>
<accession>A0ABW9USI4</accession>
<keyword evidence="4 5" id="KW-0472">Membrane</keyword>
<evidence type="ECO:0000256" key="1">
    <source>
        <dbReference type="ARBA" id="ARBA00004141"/>
    </source>
</evidence>
<protein>
    <submittedName>
        <fullName evidence="7">DUF1282 domain-containing protein</fullName>
    </submittedName>
</protein>
<feature type="transmembrane region" description="Helical" evidence="5">
    <location>
        <begin position="59"/>
        <end position="87"/>
    </location>
</feature>
<feature type="transmembrane region" description="Helical" evidence="5">
    <location>
        <begin position="184"/>
        <end position="206"/>
    </location>
</feature>
<dbReference type="Proteomes" id="UP000444401">
    <property type="component" value="Unassembled WGS sequence"/>
</dbReference>
<evidence type="ECO:0000313" key="8">
    <source>
        <dbReference type="Proteomes" id="UP000444401"/>
    </source>
</evidence>
<evidence type="ECO:0000256" key="2">
    <source>
        <dbReference type="ARBA" id="ARBA00022692"/>
    </source>
</evidence>
<dbReference type="EMBL" id="WTYO01000001">
    <property type="protein sequence ID" value="MXO67555.1"/>
    <property type="molecule type" value="Genomic_DNA"/>
</dbReference>
<feature type="transmembrane region" description="Helical" evidence="5">
    <location>
        <begin position="140"/>
        <end position="164"/>
    </location>
</feature>
<evidence type="ECO:0000256" key="3">
    <source>
        <dbReference type="ARBA" id="ARBA00022989"/>
    </source>
</evidence>
<keyword evidence="3 5" id="KW-1133">Transmembrane helix</keyword>
<evidence type="ECO:0000313" key="7">
    <source>
        <dbReference type="EMBL" id="MXO67555.1"/>
    </source>
</evidence>
<comment type="subcellular location">
    <subcellularLocation>
        <location evidence="1">Membrane</location>
        <topology evidence="1">Multi-pass membrane protein</topology>
    </subcellularLocation>
</comment>
<gene>
    <name evidence="7" type="ORF">GRI72_01755</name>
</gene>
<keyword evidence="2 5" id="KW-0812">Transmembrane</keyword>
<feature type="transmembrane region" description="Helical" evidence="5">
    <location>
        <begin position="99"/>
        <end position="120"/>
    </location>
</feature>
<keyword evidence="8" id="KW-1185">Reference proteome</keyword>
<comment type="caution">
    <text evidence="7">The sequence shown here is derived from an EMBL/GenBank/DDBJ whole genome shotgun (WGS) entry which is preliminary data.</text>
</comment>
<name>A0ABW9USI4_9SPHN</name>
<sequence>MPPATGPTGAGDRSAEAWASAEGRAKLAARVRNILAAPGTEWQRIAGEPDGVGAVFTRYVVPLAAVPALAAMIGSLLFGISVLGMTYRPTFGAALSSALVQYVLTLAGVFVFAWVVNLLAPRFGGTANWTRAFKVVAYSATAAWVVGIVHLVPMLSFLAILGLYSLYLLYRGLPVLMDVPREKALVFTAVLVAAMIVVGLVLGALANIVRPAPDPSVTPDPGLGGLIEMLEDNGGAAGAGLDPQGAGGSITESAEAALKSPVASASGALSAESLAAILPKTLAGLPLAEIEHASLGAGLGSSAEARYGSGDATARLDLVDVAPMGGISAVTASLNVQRDRQTATGYERLGKVNGRMTGEKWDSATRRSEYNVLVADRVMVSAEGRGVHIDDLKQAVESLDLDAIEAAVEQQ</sequence>
<feature type="domain" description="Yip1" evidence="6">
    <location>
        <begin position="33"/>
        <end position="200"/>
    </location>
</feature>
<organism evidence="7 8">
    <name type="scientific">Pelagerythrobacter marinus</name>
    <dbReference type="NCBI Taxonomy" id="538382"/>
    <lineage>
        <taxon>Bacteria</taxon>
        <taxon>Pseudomonadati</taxon>
        <taxon>Pseudomonadota</taxon>
        <taxon>Alphaproteobacteria</taxon>
        <taxon>Sphingomonadales</taxon>
        <taxon>Erythrobacteraceae</taxon>
        <taxon>Pelagerythrobacter</taxon>
    </lineage>
</organism>
<dbReference type="InterPro" id="IPR006977">
    <property type="entry name" value="Yip1_dom"/>
</dbReference>
<evidence type="ECO:0000256" key="5">
    <source>
        <dbReference type="SAM" id="Phobius"/>
    </source>
</evidence>
<dbReference type="Pfam" id="PF04893">
    <property type="entry name" value="Yip1"/>
    <property type="match status" value="1"/>
</dbReference>
<proteinExistence type="predicted"/>